<dbReference type="EMBL" id="CAVNYO010000402">
    <property type="protein sequence ID" value="CAK5274403.1"/>
    <property type="molecule type" value="Genomic_DNA"/>
</dbReference>
<evidence type="ECO:0000313" key="1">
    <source>
        <dbReference type="EMBL" id="CAK5274403.1"/>
    </source>
</evidence>
<reference evidence="1" key="1">
    <citation type="submission" date="2023-11" db="EMBL/GenBank/DDBJ databases">
        <authorList>
            <person name="De Vega J J."/>
            <person name="De Vega J J."/>
        </authorList>
    </citation>
    <scope>NUCLEOTIDE SEQUENCE</scope>
</reference>
<organism evidence="1 2">
    <name type="scientific">Mycena citricolor</name>
    <dbReference type="NCBI Taxonomy" id="2018698"/>
    <lineage>
        <taxon>Eukaryota</taxon>
        <taxon>Fungi</taxon>
        <taxon>Dikarya</taxon>
        <taxon>Basidiomycota</taxon>
        <taxon>Agaricomycotina</taxon>
        <taxon>Agaricomycetes</taxon>
        <taxon>Agaricomycetidae</taxon>
        <taxon>Agaricales</taxon>
        <taxon>Marasmiineae</taxon>
        <taxon>Mycenaceae</taxon>
        <taxon>Mycena</taxon>
    </lineage>
</organism>
<gene>
    <name evidence="1" type="ORF">MYCIT1_LOCUS21593</name>
</gene>
<name>A0AAD2Q476_9AGAR</name>
<proteinExistence type="predicted"/>
<dbReference type="Proteomes" id="UP001295794">
    <property type="component" value="Unassembled WGS sequence"/>
</dbReference>
<comment type="caution">
    <text evidence="1">The sequence shown here is derived from an EMBL/GenBank/DDBJ whole genome shotgun (WGS) entry which is preliminary data.</text>
</comment>
<protein>
    <submittedName>
        <fullName evidence="1">Uncharacterized protein</fullName>
    </submittedName>
</protein>
<evidence type="ECO:0000313" key="2">
    <source>
        <dbReference type="Proteomes" id="UP001295794"/>
    </source>
</evidence>
<sequence>MLRNPPCSSSQLIMRRMSSIHARALNRTGQCLVGPGTRRCPPSNSMSLSGLRPSACTQNQRQPYCDGSLDPNGKHGEGQHRLAAAIDLAQTGADDVYTGVVRLKEDYLVESFDVTISNAVELAKAYVPKIPGFGQWGRSSLEIVLVVGSFSAYSATEIGYALALLRLSLRVLLFSECVYGRHCVADRPICSVTVHPEHRTWNRRSGLILWTGACLRRR</sequence>
<accession>A0AAD2Q476</accession>
<dbReference type="AlphaFoldDB" id="A0AAD2Q476"/>
<keyword evidence="2" id="KW-1185">Reference proteome</keyword>